<dbReference type="GO" id="GO:0006120">
    <property type="term" value="P:mitochondrial electron transport, NADH to ubiquinone"/>
    <property type="evidence" value="ECO:0007669"/>
    <property type="project" value="InterPro"/>
</dbReference>
<comment type="similarity">
    <text evidence="3 18">Belongs to the complex I subunit 2 family.</text>
</comment>
<dbReference type="PANTHER" id="PTHR46552:SF1">
    <property type="entry name" value="NADH-UBIQUINONE OXIDOREDUCTASE CHAIN 2"/>
    <property type="match status" value="1"/>
</dbReference>
<keyword evidence="16 18" id="KW-0472">Membrane</keyword>
<organism evidence="20">
    <name type="scientific">Forcipomyia makanensis</name>
    <dbReference type="NCBI Taxonomy" id="2590746"/>
    <lineage>
        <taxon>Eukaryota</taxon>
        <taxon>Metazoa</taxon>
        <taxon>Ecdysozoa</taxon>
        <taxon>Arthropoda</taxon>
        <taxon>Hexapoda</taxon>
        <taxon>Insecta</taxon>
        <taxon>Pterygota</taxon>
        <taxon>Neoptera</taxon>
        <taxon>Endopterygota</taxon>
        <taxon>Diptera</taxon>
        <taxon>Nematocera</taxon>
        <taxon>Chironomoidea</taxon>
        <taxon>Ceratopogonidae</taxon>
        <taxon>Forcipomyiinae</taxon>
        <taxon>Forcipomyia</taxon>
        <taxon>Forcipomyia</taxon>
    </lineage>
</organism>
<keyword evidence="7 18" id="KW-0679">Respiratory chain</keyword>
<feature type="domain" description="NADH:quinone oxidoreductase/Mrp antiporter transmembrane" evidence="19">
    <location>
        <begin position="23"/>
        <end position="285"/>
    </location>
</feature>
<comment type="function">
    <text evidence="18">Core subunit of the mitochondrial membrane respiratory chain NADH dehydrogenase (Complex I) which catalyzes electron transfer from NADH through the respiratory chain, using ubiquinone as an electron acceptor. Essential for the catalytic activity and assembly of complex I.</text>
</comment>
<evidence type="ECO:0000256" key="18">
    <source>
        <dbReference type="RuleBase" id="RU003403"/>
    </source>
</evidence>
<evidence type="ECO:0000259" key="19">
    <source>
        <dbReference type="Pfam" id="PF00361"/>
    </source>
</evidence>
<evidence type="ECO:0000256" key="16">
    <source>
        <dbReference type="ARBA" id="ARBA00023136"/>
    </source>
</evidence>
<feature type="transmembrane region" description="Helical" evidence="18">
    <location>
        <begin position="121"/>
        <end position="143"/>
    </location>
</feature>
<keyword evidence="15 18" id="KW-0496">Mitochondrion</keyword>
<proteinExistence type="inferred from homology"/>
<protein>
    <recommendedName>
        <fullName evidence="5 18">NADH-ubiquinone oxidoreductase chain 2</fullName>
        <ecNumber evidence="4 18">7.1.1.2</ecNumber>
    </recommendedName>
</protein>
<evidence type="ECO:0000256" key="7">
    <source>
        <dbReference type="ARBA" id="ARBA00022660"/>
    </source>
</evidence>
<evidence type="ECO:0000256" key="3">
    <source>
        <dbReference type="ARBA" id="ARBA00007012"/>
    </source>
</evidence>
<comment type="subcellular location">
    <subcellularLocation>
        <location evidence="2 18">Mitochondrion inner membrane</location>
        <topology evidence="2 18">Multi-pass membrane protein</topology>
    </subcellularLocation>
</comment>
<feature type="transmembrane region" description="Helical" evidence="18">
    <location>
        <begin position="149"/>
        <end position="167"/>
    </location>
</feature>
<evidence type="ECO:0000313" key="20">
    <source>
        <dbReference type="EMBL" id="QDH12209.1"/>
    </source>
</evidence>
<dbReference type="AlphaFoldDB" id="A0A513X8V2"/>
<evidence type="ECO:0000256" key="10">
    <source>
        <dbReference type="ARBA" id="ARBA00022967"/>
    </source>
</evidence>
<sequence>MNFYYKLIFMLTLTTGSLISISSSSWLGMWAGLEINLLSFIPLMIDNKNILSSEAAIKYFLTQTFASLIFLFISILYIMKFNLFFNLNLLTYQNLIINSTMFLKMGAAPFHFWFPNVIEGLSWINSLILLTWQKLAPLMIISYSLFSDIIYLFVIFSSMIGAIGGLNQTSLRKIMAYSSINHIGWMSAALFFNNILWMFYFMMYIIINISIVLIFYSYNLMNINQIFMFNNFMPILKFCLFMNFMSLGGLPPFLGFLPKWMVIETLISMNNMFILFFMVMMTLITLFFYIRLTYSAFTMMYPSVKWNKVFYKNHLLSWNLIFNMIMMLLFFLMMMNNFFMT</sequence>
<dbReference type="GO" id="GO:0008137">
    <property type="term" value="F:NADH dehydrogenase (ubiquinone) activity"/>
    <property type="evidence" value="ECO:0007669"/>
    <property type="project" value="UniProtKB-EC"/>
</dbReference>
<feature type="transmembrane region" description="Helical" evidence="18">
    <location>
        <begin position="315"/>
        <end position="335"/>
    </location>
</feature>
<dbReference type="InterPro" id="IPR003917">
    <property type="entry name" value="NADH_UbQ_OxRdtase_chain2"/>
</dbReference>
<evidence type="ECO:0000256" key="14">
    <source>
        <dbReference type="ARBA" id="ARBA00023075"/>
    </source>
</evidence>
<evidence type="ECO:0000256" key="9">
    <source>
        <dbReference type="ARBA" id="ARBA00022792"/>
    </source>
</evidence>
<evidence type="ECO:0000256" key="1">
    <source>
        <dbReference type="ARBA" id="ARBA00003257"/>
    </source>
</evidence>
<dbReference type="PRINTS" id="PR01436">
    <property type="entry name" value="NADHDHGNASE2"/>
</dbReference>
<evidence type="ECO:0000256" key="15">
    <source>
        <dbReference type="ARBA" id="ARBA00023128"/>
    </source>
</evidence>
<feature type="transmembrane region" description="Helical" evidence="18">
    <location>
        <begin position="273"/>
        <end position="294"/>
    </location>
</feature>
<evidence type="ECO:0000256" key="8">
    <source>
        <dbReference type="ARBA" id="ARBA00022692"/>
    </source>
</evidence>
<comment type="function">
    <text evidence="1">Core subunit of the mitochondrial membrane respiratory chain NADH dehydrogenase (Complex I) that is believed to belong to the minimal assembly required for catalysis. Complex I functions in the transfer of electrons from NADH to the respiratory chain. The immediate electron acceptor for the enzyme is believed to be ubiquinone.</text>
</comment>
<evidence type="ECO:0000256" key="5">
    <source>
        <dbReference type="ARBA" id="ARBA00021008"/>
    </source>
</evidence>
<keyword evidence="9 18" id="KW-0999">Mitochondrion inner membrane</keyword>
<dbReference type="EMBL" id="MK000395">
    <property type="protein sequence ID" value="QDH12209.1"/>
    <property type="molecule type" value="Genomic_DNA"/>
</dbReference>
<keyword evidence="12 18" id="KW-1133">Transmembrane helix</keyword>
<keyword evidence="13 18" id="KW-0520">NAD</keyword>
<feature type="transmembrane region" description="Helical" evidence="18">
    <location>
        <begin position="238"/>
        <end position="261"/>
    </location>
</feature>
<gene>
    <name evidence="20" type="primary">ND2</name>
</gene>
<reference evidence="20" key="1">
    <citation type="journal article" date="2019" name="Mitochondrial DNA Part B Resour">
        <title>The mitochondrial genome of Forcipomyia makanensis (Insecta: Diptera: Ceratopogonidae).</title>
        <authorList>
            <person name="Jiang X."/>
            <person name="Han X."/>
            <person name="Liu Q."/>
            <person name="Hou X."/>
        </authorList>
    </citation>
    <scope>NUCLEOTIDE SEQUENCE</scope>
</reference>
<keyword evidence="14 18" id="KW-0830">Ubiquinone</keyword>
<evidence type="ECO:0000256" key="12">
    <source>
        <dbReference type="ARBA" id="ARBA00022989"/>
    </source>
</evidence>
<feature type="transmembrane region" description="Helical" evidence="18">
    <location>
        <begin position="198"/>
        <end position="218"/>
    </location>
</feature>
<comment type="catalytic activity">
    <reaction evidence="17 18">
        <text>a ubiquinone + NADH + 5 H(+)(in) = a ubiquinol + NAD(+) + 4 H(+)(out)</text>
        <dbReference type="Rhea" id="RHEA:29091"/>
        <dbReference type="Rhea" id="RHEA-COMP:9565"/>
        <dbReference type="Rhea" id="RHEA-COMP:9566"/>
        <dbReference type="ChEBI" id="CHEBI:15378"/>
        <dbReference type="ChEBI" id="CHEBI:16389"/>
        <dbReference type="ChEBI" id="CHEBI:17976"/>
        <dbReference type="ChEBI" id="CHEBI:57540"/>
        <dbReference type="ChEBI" id="CHEBI:57945"/>
        <dbReference type="EC" id="7.1.1.2"/>
    </reaction>
</comment>
<dbReference type="Pfam" id="PF00361">
    <property type="entry name" value="Proton_antipo_M"/>
    <property type="match status" value="1"/>
</dbReference>
<geneLocation type="mitochondrion" evidence="20"/>
<dbReference type="EC" id="7.1.1.2" evidence="4 18"/>
<feature type="transmembrane region" description="Helical" evidence="18">
    <location>
        <begin position="7"/>
        <end position="23"/>
    </location>
</feature>
<dbReference type="PANTHER" id="PTHR46552">
    <property type="entry name" value="NADH-UBIQUINONE OXIDOREDUCTASE CHAIN 2"/>
    <property type="match status" value="1"/>
</dbReference>
<keyword evidence="8 18" id="KW-0812">Transmembrane</keyword>
<evidence type="ECO:0000256" key="2">
    <source>
        <dbReference type="ARBA" id="ARBA00004448"/>
    </source>
</evidence>
<evidence type="ECO:0000256" key="17">
    <source>
        <dbReference type="ARBA" id="ARBA00049551"/>
    </source>
</evidence>
<name>A0A513X8V2_9DIPT</name>
<keyword evidence="6" id="KW-0813">Transport</keyword>
<keyword evidence="11 18" id="KW-0249">Electron transport</keyword>
<dbReference type="InterPro" id="IPR001750">
    <property type="entry name" value="ND/Mrp_TM"/>
</dbReference>
<evidence type="ECO:0000256" key="4">
    <source>
        <dbReference type="ARBA" id="ARBA00012944"/>
    </source>
</evidence>
<accession>A0A513X8V2</accession>
<dbReference type="GO" id="GO:0005743">
    <property type="term" value="C:mitochondrial inner membrane"/>
    <property type="evidence" value="ECO:0007669"/>
    <property type="project" value="UniProtKB-SubCell"/>
</dbReference>
<feature type="transmembrane region" description="Helical" evidence="18">
    <location>
        <begin position="57"/>
        <end position="79"/>
    </location>
</feature>
<evidence type="ECO:0000256" key="13">
    <source>
        <dbReference type="ARBA" id="ARBA00023027"/>
    </source>
</evidence>
<evidence type="ECO:0000256" key="6">
    <source>
        <dbReference type="ARBA" id="ARBA00022448"/>
    </source>
</evidence>
<feature type="transmembrane region" description="Helical" evidence="18">
    <location>
        <begin position="174"/>
        <end position="192"/>
    </location>
</feature>
<dbReference type="InterPro" id="IPR050175">
    <property type="entry name" value="Complex_I_Subunit_2"/>
</dbReference>
<keyword evidence="10 18" id="KW-1278">Translocase</keyword>
<evidence type="ECO:0000256" key="11">
    <source>
        <dbReference type="ARBA" id="ARBA00022982"/>
    </source>
</evidence>